<feature type="transmembrane region" description="Helical" evidence="7">
    <location>
        <begin position="140"/>
        <end position="158"/>
    </location>
</feature>
<sequence length="424" mass="45509">MQQSQGTLIRWLTYLMFMMFAMTSDSVGEIIKEVKVAFDVTNAQASLMHSLPMLGIALSGLLLGFLADKLGRKPTIILGLGLFGLACYSFLLANDFVFIVALMSLSGIAVGVFKTGALALIGDICSSTKQHTATMNGAEAFFGVGAIIGPLLVAWLIHQGVAWQYLYVIAGGMCTLLIIIAAFVKYPENRKPVTASTDKVSLLKSLKLVKNPYALGFSLGAFLYVAAESAIYVWMPSYLVCDATTVKATYDCYTDGAARQLAIYSVTAFFILRALGRFVGIWMMARLNWALVLMLFSGAIVLCFGVGLAGGKQVALFLFPLTGIFMSVIYPTFNSKGISCFERHQHGSVAGVILFFTAAGAAFGPLVMGLVSDAMGGDAKYGFMVAMGFATILFLGLLYNYLYDPTSKRLSTIEASDYGAPSQS</sequence>
<feature type="transmembrane region" description="Helical" evidence="7">
    <location>
        <begin position="51"/>
        <end position="67"/>
    </location>
</feature>
<organism evidence="9 10">
    <name type="scientific">Salinimonas marina</name>
    <dbReference type="NCBI Taxonomy" id="2785918"/>
    <lineage>
        <taxon>Bacteria</taxon>
        <taxon>Pseudomonadati</taxon>
        <taxon>Pseudomonadota</taxon>
        <taxon>Gammaproteobacteria</taxon>
        <taxon>Alteromonadales</taxon>
        <taxon>Alteromonadaceae</taxon>
        <taxon>Alteromonas/Salinimonas group</taxon>
        <taxon>Salinimonas</taxon>
    </lineage>
</organism>
<keyword evidence="3" id="KW-0813">Transport</keyword>
<evidence type="ECO:0000256" key="3">
    <source>
        <dbReference type="ARBA" id="ARBA00022448"/>
    </source>
</evidence>
<evidence type="ECO:0000313" key="9">
    <source>
        <dbReference type="EMBL" id="QPG05911.1"/>
    </source>
</evidence>
<feature type="transmembrane region" description="Helical" evidence="7">
    <location>
        <begin position="12"/>
        <end position="31"/>
    </location>
</feature>
<evidence type="ECO:0000256" key="7">
    <source>
        <dbReference type="SAM" id="Phobius"/>
    </source>
</evidence>
<evidence type="ECO:0000313" key="10">
    <source>
        <dbReference type="Proteomes" id="UP000595095"/>
    </source>
</evidence>
<dbReference type="InterPro" id="IPR051788">
    <property type="entry name" value="MFS_Transporter"/>
</dbReference>
<dbReference type="PROSITE" id="PS50850">
    <property type="entry name" value="MFS"/>
    <property type="match status" value="1"/>
</dbReference>
<feature type="domain" description="Major facilitator superfamily (MFS) profile" evidence="8">
    <location>
        <begin position="9"/>
        <end position="408"/>
    </location>
</feature>
<feature type="transmembrane region" description="Helical" evidence="7">
    <location>
        <begin position="74"/>
        <end position="91"/>
    </location>
</feature>
<comment type="subcellular location">
    <subcellularLocation>
        <location evidence="1">Endomembrane system</location>
        <topology evidence="1">Multi-pass membrane protein</topology>
    </subcellularLocation>
</comment>
<dbReference type="InterPro" id="IPR011701">
    <property type="entry name" value="MFS"/>
</dbReference>
<feature type="transmembrane region" description="Helical" evidence="7">
    <location>
        <begin position="314"/>
        <end position="333"/>
    </location>
</feature>
<evidence type="ECO:0000256" key="1">
    <source>
        <dbReference type="ARBA" id="ARBA00004127"/>
    </source>
</evidence>
<dbReference type="SUPFAM" id="SSF103473">
    <property type="entry name" value="MFS general substrate transporter"/>
    <property type="match status" value="1"/>
</dbReference>
<evidence type="ECO:0000256" key="6">
    <source>
        <dbReference type="ARBA" id="ARBA00023136"/>
    </source>
</evidence>
<feature type="transmembrane region" description="Helical" evidence="7">
    <location>
        <begin position="164"/>
        <end position="184"/>
    </location>
</feature>
<dbReference type="PANTHER" id="PTHR23514:SF3">
    <property type="entry name" value="BYPASS OF STOP CODON PROTEIN 6"/>
    <property type="match status" value="1"/>
</dbReference>
<dbReference type="GO" id="GO:0016020">
    <property type="term" value="C:membrane"/>
    <property type="evidence" value="ECO:0007669"/>
    <property type="project" value="InterPro"/>
</dbReference>
<protein>
    <submittedName>
        <fullName evidence="9">MFS transporter</fullName>
    </submittedName>
</protein>
<reference evidence="9 10" key="1">
    <citation type="submission" date="2020-11" db="EMBL/GenBank/DDBJ databases">
        <title>Complete genome sequence for Salinimonas sp. strain G2-b.</title>
        <authorList>
            <person name="Park S.-J."/>
        </authorList>
    </citation>
    <scope>NUCLEOTIDE SEQUENCE [LARGE SCALE GENOMIC DNA]</scope>
    <source>
        <strain evidence="9 10">G2-b</strain>
    </source>
</reference>
<gene>
    <name evidence="9" type="ORF">IT774_01210</name>
</gene>
<feature type="transmembrane region" description="Helical" evidence="7">
    <location>
        <begin position="383"/>
        <end position="402"/>
    </location>
</feature>
<dbReference type="Gene3D" id="1.20.1250.20">
    <property type="entry name" value="MFS general substrate transporter like domains"/>
    <property type="match status" value="2"/>
</dbReference>
<feature type="transmembrane region" description="Helical" evidence="7">
    <location>
        <begin position="97"/>
        <end position="120"/>
    </location>
</feature>
<name>A0A7S9HDU0_9ALTE</name>
<dbReference type="InterPro" id="IPR005829">
    <property type="entry name" value="Sugar_transporter_CS"/>
</dbReference>
<evidence type="ECO:0000256" key="4">
    <source>
        <dbReference type="ARBA" id="ARBA00022692"/>
    </source>
</evidence>
<accession>A0A7S9HDU0</accession>
<keyword evidence="4 7" id="KW-0812">Transmembrane</keyword>
<dbReference type="EMBL" id="CP064795">
    <property type="protein sequence ID" value="QPG05911.1"/>
    <property type="molecule type" value="Genomic_DNA"/>
</dbReference>
<dbReference type="Proteomes" id="UP000595095">
    <property type="component" value="Chromosome"/>
</dbReference>
<evidence type="ECO:0000256" key="5">
    <source>
        <dbReference type="ARBA" id="ARBA00022989"/>
    </source>
</evidence>
<evidence type="ECO:0000259" key="8">
    <source>
        <dbReference type="PROSITE" id="PS50850"/>
    </source>
</evidence>
<dbReference type="Pfam" id="PF07690">
    <property type="entry name" value="MFS_1"/>
    <property type="match status" value="1"/>
</dbReference>
<feature type="transmembrane region" description="Helical" evidence="7">
    <location>
        <begin position="349"/>
        <end position="371"/>
    </location>
</feature>
<keyword evidence="6 7" id="KW-0472">Membrane</keyword>
<dbReference type="RefSeq" id="WP_195810993.1">
    <property type="nucleotide sequence ID" value="NZ_CP064795.1"/>
</dbReference>
<dbReference type="KEGG" id="smaa:IT774_01210"/>
<dbReference type="AlphaFoldDB" id="A0A7S9HDU0"/>
<feature type="transmembrane region" description="Helical" evidence="7">
    <location>
        <begin position="287"/>
        <end position="308"/>
    </location>
</feature>
<evidence type="ECO:0000256" key="2">
    <source>
        <dbReference type="ARBA" id="ARBA00008335"/>
    </source>
</evidence>
<feature type="transmembrane region" description="Helical" evidence="7">
    <location>
        <begin position="257"/>
        <end position="275"/>
    </location>
</feature>
<comment type="similarity">
    <text evidence="2">Belongs to the major facilitator superfamily.</text>
</comment>
<dbReference type="InterPro" id="IPR020846">
    <property type="entry name" value="MFS_dom"/>
</dbReference>
<dbReference type="PROSITE" id="PS00216">
    <property type="entry name" value="SUGAR_TRANSPORT_1"/>
    <property type="match status" value="1"/>
</dbReference>
<keyword evidence="5 7" id="KW-1133">Transmembrane helix</keyword>
<dbReference type="PANTHER" id="PTHR23514">
    <property type="entry name" value="BYPASS OF STOP CODON PROTEIN 6"/>
    <property type="match status" value="1"/>
</dbReference>
<dbReference type="GO" id="GO:0022857">
    <property type="term" value="F:transmembrane transporter activity"/>
    <property type="evidence" value="ECO:0007669"/>
    <property type="project" value="InterPro"/>
</dbReference>
<keyword evidence="10" id="KW-1185">Reference proteome</keyword>
<dbReference type="InterPro" id="IPR036259">
    <property type="entry name" value="MFS_trans_sf"/>
</dbReference>
<feature type="transmembrane region" description="Helical" evidence="7">
    <location>
        <begin position="213"/>
        <end position="235"/>
    </location>
</feature>
<dbReference type="GO" id="GO:0012505">
    <property type="term" value="C:endomembrane system"/>
    <property type="evidence" value="ECO:0007669"/>
    <property type="project" value="UniProtKB-SubCell"/>
</dbReference>
<proteinExistence type="inferred from homology"/>